<feature type="transmembrane region" description="Helical" evidence="1">
    <location>
        <begin position="74"/>
        <end position="95"/>
    </location>
</feature>
<dbReference type="AlphaFoldDB" id="A0ABD2W092"/>
<reference evidence="2 3" key="1">
    <citation type="journal article" date="2024" name="bioRxiv">
        <title>A reference genome for Trichogramma kaykai: A tiny desert-dwelling parasitoid wasp with competing sex-ratio distorters.</title>
        <authorList>
            <person name="Culotta J."/>
            <person name="Lindsey A.R."/>
        </authorList>
    </citation>
    <scope>NUCLEOTIDE SEQUENCE [LARGE SCALE GENOMIC DNA]</scope>
    <source>
        <strain evidence="2 3">KSX58</strain>
    </source>
</reference>
<dbReference type="EMBL" id="JBJJXI010000146">
    <property type="protein sequence ID" value="KAL3386444.1"/>
    <property type="molecule type" value="Genomic_DNA"/>
</dbReference>
<comment type="caution">
    <text evidence="2">The sequence shown here is derived from an EMBL/GenBank/DDBJ whole genome shotgun (WGS) entry which is preliminary data.</text>
</comment>
<keyword evidence="1" id="KW-0812">Transmembrane</keyword>
<gene>
    <name evidence="2" type="ORF">TKK_017954</name>
</gene>
<evidence type="ECO:0000313" key="2">
    <source>
        <dbReference type="EMBL" id="KAL3386444.1"/>
    </source>
</evidence>
<organism evidence="2 3">
    <name type="scientific">Trichogramma kaykai</name>
    <dbReference type="NCBI Taxonomy" id="54128"/>
    <lineage>
        <taxon>Eukaryota</taxon>
        <taxon>Metazoa</taxon>
        <taxon>Ecdysozoa</taxon>
        <taxon>Arthropoda</taxon>
        <taxon>Hexapoda</taxon>
        <taxon>Insecta</taxon>
        <taxon>Pterygota</taxon>
        <taxon>Neoptera</taxon>
        <taxon>Endopterygota</taxon>
        <taxon>Hymenoptera</taxon>
        <taxon>Apocrita</taxon>
        <taxon>Proctotrupomorpha</taxon>
        <taxon>Chalcidoidea</taxon>
        <taxon>Trichogrammatidae</taxon>
        <taxon>Trichogramma</taxon>
    </lineage>
</organism>
<proteinExistence type="predicted"/>
<keyword evidence="1" id="KW-0472">Membrane</keyword>
<evidence type="ECO:0000313" key="3">
    <source>
        <dbReference type="Proteomes" id="UP001627154"/>
    </source>
</evidence>
<evidence type="ECO:0000256" key="1">
    <source>
        <dbReference type="SAM" id="Phobius"/>
    </source>
</evidence>
<name>A0ABD2W092_9HYME</name>
<keyword evidence="1" id="KW-1133">Transmembrane helix</keyword>
<feature type="transmembrane region" description="Helical" evidence="1">
    <location>
        <begin position="12"/>
        <end position="38"/>
    </location>
</feature>
<sequence length="102" mass="10861">MKVLSASERARGQTATLCVAAAEAVRSSSSLFFFFFYYGLYNEGEHSFDETPARAFASAAPCAARCNPKAVLPLAGFASTMCVCVCVCVCARLGVHALKYVC</sequence>
<accession>A0ABD2W092</accession>
<dbReference type="Proteomes" id="UP001627154">
    <property type="component" value="Unassembled WGS sequence"/>
</dbReference>
<protein>
    <submittedName>
        <fullName evidence="2">Uncharacterized protein</fullName>
    </submittedName>
</protein>
<keyword evidence="3" id="KW-1185">Reference proteome</keyword>